<sequence length="199" mass="21334">MKKNIIRFVALLILSVVTFSCEKDYGDKLGPLDDAIAEIPVTVKNAQYHERVPVITTSVAAGGQFDIVLQIPAGRGTIREISRVATGNTLANLNTGGAFLLNYNTATQTPSPIAGNGSNEITFSTSLSAYSAYRTRLTTVPGYNAGLNTAGNAPTVTMTTGANPAVNERDPNTLRYWFLVTLESGQEIITTEIRVRILP</sequence>
<evidence type="ECO:0000313" key="1">
    <source>
        <dbReference type="EMBL" id="QNP50865.1"/>
    </source>
</evidence>
<protein>
    <submittedName>
        <fullName evidence="1">Uncharacterized protein</fullName>
    </submittedName>
</protein>
<dbReference type="PROSITE" id="PS51257">
    <property type="entry name" value="PROKAR_LIPOPROTEIN"/>
    <property type="match status" value="1"/>
</dbReference>
<dbReference type="KEGG" id="hqi:H9L05_11845"/>
<dbReference type="Proteomes" id="UP000516093">
    <property type="component" value="Chromosome"/>
</dbReference>
<name>A0A7H0GRE9_9BACT</name>
<dbReference type="AlphaFoldDB" id="A0A7H0GRE9"/>
<keyword evidence="2" id="KW-1185">Reference proteome</keyword>
<evidence type="ECO:0000313" key="2">
    <source>
        <dbReference type="Proteomes" id="UP000516093"/>
    </source>
</evidence>
<dbReference type="RefSeq" id="WP_187731175.1">
    <property type="nucleotide sequence ID" value="NZ_BMFN01000001.1"/>
</dbReference>
<accession>A0A7H0GRE9</accession>
<gene>
    <name evidence="1" type="ORF">H9L05_11845</name>
</gene>
<reference evidence="1 2" key="1">
    <citation type="submission" date="2020-08" db="EMBL/GenBank/DDBJ databases">
        <title>Genome sequence of Hymenobacter qilianensis JCM 19763T.</title>
        <authorList>
            <person name="Hyun D.-W."/>
            <person name="Bae J.-W."/>
        </authorList>
    </citation>
    <scope>NUCLEOTIDE SEQUENCE [LARGE SCALE GENOMIC DNA]</scope>
    <source>
        <strain evidence="1 2">JCM 19763</strain>
    </source>
</reference>
<organism evidence="1 2">
    <name type="scientific">Hymenobacter qilianensis</name>
    <dbReference type="NCBI Taxonomy" id="1385715"/>
    <lineage>
        <taxon>Bacteria</taxon>
        <taxon>Pseudomonadati</taxon>
        <taxon>Bacteroidota</taxon>
        <taxon>Cytophagia</taxon>
        <taxon>Cytophagales</taxon>
        <taxon>Hymenobacteraceae</taxon>
        <taxon>Hymenobacter</taxon>
    </lineage>
</organism>
<dbReference type="EMBL" id="CP060784">
    <property type="protein sequence ID" value="QNP50865.1"/>
    <property type="molecule type" value="Genomic_DNA"/>
</dbReference>
<proteinExistence type="predicted"/>